<dbReference type="Proteomes" id="UP000286931">
    <property type="component" value="Unassembled WGS sequence"/>
</dbReference>
<sequence length="669" mass="72088">MAHNFQAIDDEGVATAVTGLLRTGGSWRGASLAGLERIGEYLAGTWDPPAGRHAPEPVGHGEWAALIGRIGAIALRAAAPSAPEQARERLLALLEVWSTTVFVDADARWRTGTVSEPSVFVPGIRDEHGAAIKLFHVWKGVRVLEFRRGDAAAPESGPMTDVAEVPRGAWGSAGQIRELVDLVRTRGPMPWDPEAVAVLVDATGMSRAAAALLLAANPGTRSSPDPFPAREERHALGLTTTEAKPAEAELAPLSDIDRLDLFAHALPADPAELWSPTGPRELAGRIAVAWRARFGRHAPIPETSRALIAALKPRTPVAEICAALAHPADDPLVAEDLDTRPHATETSIGLVDASGRGDEPRRLAHLLQDVAMLVPTVYAELPAGDPIRESLPTLIEGLRARLAHPGLLLHGGNALREVTDDDVRALFGPDPYTGPEPLTAVAFDDGLTVAIGAPPPSFHGRHKHAPQLCFRPALLDVDAERTKRLADRRRGFYGTGAVDHVRRIRGDHFTRVVERLRSGALPPGAYETNPAASVPELVDRVAASLTLPPDAAALYLQLLALEAPTDRRVRTWNGWTPTRHRKAATALVDAGLAVADKRSRARRGIFLPGPWAEADKPEYHSMETWKATFLGIRLVSDSLTIHFRADIDRTLPELFADAWERVEQGNGPR</sequence>
<accession>A0A401YCR6</accession>
<dbReference type="AlphaFoldDB" id="A0A401YCR6"/>
<name>A0A401YCR6_9ACTN</name>
<comment type="caution">
    <text evidence="1">The sequence shown here is derived from an EMBL/GenBank/DDBJ whole genome shotgun (WGS) entry which is preliminary data.</text>
</comment>
<evidence type="ECO:0000313" key="2">
    <source>
        <dbReference type="Proteomes" id="UP000286931"/>
    </source>
</evidence>
<gene>
    <name evidence="1" type="ORF">EHYA_00039</name>
</gene>
<keyword evidence="1" id="KW-0238">DNA-binding</keyword>
<dbReference type="RefSeq" id="WP_126634777.1">
    <property type="nucleotide sequence ID" value="NZ_BIFH01000013.1"/>
</dbReference>
<dbReference type="GO" id="GO:0003677">
    <property type="term" value="F:DNA binding"/>
    <property type="evidence" value="ECO:0007669"/>
    <property type="project" value="UniProtKB-KW"/>
</dbReference>
<dbReference type="OrthoDB" id="218750at2"/>
<reference evidence="1 2" key="1">
    <citation type="submission" date="2018-12" db="EMBL/GenBank/DDBJ databases">
        <title>Draft genome sequence of Embleya hyalina NBRC 13850T.</title>
        <authorList>
            <person name="Komaki H."/>
            <person name="Hosoyama A."/>
            <person name="Kimura A."/>
            <person name="Ichikawa N."/>
            <person name="Tamura T."/>
        </authorList>
    </citation>
    <scope>NUCLEOTIDE SEQUENCE [LARGE SCALE GENOMIC DNA]</scope>
    <source>
        <strain evidence="1 2">NBRC 13850</strain>
    </source>
</reference>
<keyword evidence="2" id="KW-1185">Reference proteome</keyword>
<dbReference type="EMBL" id="BIFH01000013">
    <property type="protein sequence ID" value="GCD92401.1"/>
    <property type="molecule type" value="Genomic_DNA"/>
</dbReference>
<organism evidence="1 2">
    <name type="scientific">Embleya hyalina</name>
    <dbReference type="NCBI Taxonomy" id="516124"/>
    <lineage>
        <taxon>Bacteria</taxon>
        <taxon>Bacillati</taxon>
        <taxon>Actinomycetota</taxon>
        <taxon>Actinomycetes</taxon>
        <taxon>Kitasatosporales</taxon>
        <taxon>Streptomycetaceae</taxon>
        <taxon>Embleya</taxon>
    </lineage>
</organism>
<protein>
    <submittedName>
        <fullName evidence="1">DNA-binding protein</fullName>
    </submittedName>
</protein>
<evidence type="ECO:0000313" key="1">
    <source>
        <dbReference type="EMBL" id="GCD92401.1"/>
    </source>
</evidence>
<proteinExistence type="predicted"/>